<dbReference type="Proteomes" id="UP000239759">
    <property type="component" value="Unassembled WGS sequence"/>
</dbReference>
<reference evidence="1 2" key="1">
    <citation type="submission" date="2018-02" db="EMBL/GenBank/DDBJ databases">
        <title>Comparative analysis of genomes of three Brevibacillus laterosporus strains producers of potent antimicrobials isolated from silage.</title>
        <authorList>
            <person name="Kojic M."/>
            <person name="Miljkovic M."/>
            <person name="Studholme D."/>
            <person name="Filipic B."/>
        </authorList>
    </citation>
    <scope>NUCLEOTIDE SEQUENCE [LARGE SCALE GENOMIC DNA]</scope>
    <source>
        <strain evidence="1 2">BGSP11</strain>
    </source>
</reference>
<protein>
    <submittedName>
        <fullName evidence="1">Uncharacterized protein</fullName>
    </submittedName>
</protein>
<evidence type="ECO:0000313" key="1">
    <source>
        <dbReference type="EMBL" id="PPB12861.1"/>
    </source>
</evidence>
<proteinExistence type="predicted"/>
<evidence type="ECO:0000313" key="2">
    <source>
        <dbReference type="Proteomes" id="UP000239759"/>
    </source>
</evidence>
<gene>
    <name evidence="1" type="ORF">C4A77_00310</name>
</gene>
<organism evidence="1 2">
    <name type="scientific">Brevibacillus laterosporus</name>
    <name type="common">Bacillus laterosporus</name>
    <dbReference type="NCBI Taxonomy" id="1465"/>
    <lineage>
        <taxon>Bacteria</taxon>
        <taxon>Bacillati</taxon>
        <taxon>Bacillota</taxon>
        <taxon>Bacilli</taxon>
        <taxon>Bacillales</taxon>
        <taxon>Paenibacillaceae</taxon>
        <taxon>Brevibacillus</taxon>
    </lineage>
</organism>
<dbReference type="RefSeq" id="WP_104030262.1">
    <property type="nucleotide sequence ID" value="NZ_PRKQ01000001.1"/>
</dbReference>
<dbReference type="AlphaFoldDB" id="A0AAP8QHJ0"/>
<dbReference type="EMBL" id="PRKQ01000001">
    <property type="protein sequence ID" value="PPB12861.1"/>
    <property type="molecule type" value="Genomic_DNA"/>
</dbReference>
<name>A0AAP8QHJ0_BRELA</name>
<comment type="caution">
    <text evidence="1">The sequence shown here is derived from an EMBL/GenBank/DDBJ whole genome shotgun (WGS) entry which is preliminary data.</text>
</comment>
<sequence>MANFKNKGTWWNDNNIELVEIDGEVFALNGWDGEAFTKSWKCTGEFHMEASEELYIITPIYDEVDEDEFDVVGYEVRRN</sequence>
<accession>A0AAP8QHJ0</accession>